<evidence type="ECO:0000259" key="1">
    <source>
        <dbReference type="PROSITE" id="PS50994"/>
    </source>
</evidence>
<dbReference type="PANTHER" id="PTHR37984">
    <property type="entry name" value="PROTEIN CBG26694"/>
    <property type="match status" value="1"/>
</dbReference>
<dbReference type="InterPro" id="IPR012337">
    <property type="entry name" value="RNaseH-like_sf"/>
</dbReference>
<dbReference type="Gene3D" id="3.30.420.10">
    <property type="entry name" value="Ribonuclease H-like superfamily/Ribonuclease H"/>
    <property type="match status" value="1"/>
</dbReference>
<dbReference type="InterPro" id="IPR036397">
    <property type="entry name" value="RNaseH_sf"/>
</dbReference>
<evidence type="ECO:0000313" key="2">
    <source>
        <dbReference type="EMBL" id="KAK3548579.1"/>
    </source>
</evidence>
<evidence type="ECO:0000313" key="3">
    <source>
        <dbReference type="Proteomes" id="UP001274896"/>
    </source>
</evidence>
<dbReference type="AlphaFoldDB" id="A0AAE0R9Z8"/>
<dbReference type="GO" id="GO:0003676">
    <property type="term" value="F:nucleic acid binding"/>
    <property type="evidence" value="ECO:0007669"/>
    <property type="project" value="InterPro"/>
</dbReference>
<name>A0AAE0R9Z8_9TELE</name>
<gene>
    <name evidence="2" type="ORF">QTP70_014500</name>
</gene>
<sequence>MPSDVRRCVQGCRDCAMSKSPRHLPSGKLLPLPVPNHPWSHLGVDFITDLPVSKYYTCIFVVVDRFSKSCHLIPLKGLPTAMETAELMFNHIFRYFGIPEDIVSNRGPQFISRVWKAFFSRLGVAVSLSSGYHPQTNGQTERKIQEIGRYLRTFCHGHQDSWSQYLGWAEYAQNSLRQPSTGLTPFQCVLGYQPSLFPWSGEPSNVPVVNYWFQESERIWDSVHHQLQRALRRRQKARRQRCNEQYLFGLKQRTEKESEEERERYCPGSVLGGVTGVVVDLAEGDEHADTHGENTRDEET</sequence>
<dbReference type="SUPFAM" id="SSF53098">
    <property type="entry name" value="Ribonuclease H-like"/>
    <property type="match status" value="1"/>
</dbReference>
<dbReference type="Pfam" id="PF00665">
    <property type="entry name" value="rve"/>
    <property type="match status" value="1"/>
</dbReference>
<dbReference type="InterPro" id="IPR050951">
    <property type="entry name" value="Retrovirus_Pol_polyprotein"/>
</dbReference>
<reference evidence="2" key="1">
    <citation type="submission" date="2023-06" db="EMBL/GenBank/DDBJ databases">
        <title>Male Hemibagrus guttatus genome.</title>
        <authorList>
            <person name="Bian C."/>
        </authorList>
    </citation>
    <scope>NUCLEOTIDE SEQUENCE</scope>
    <source>
        <strain evidence="2">Male_cb2023</strain>
        <tissue evidence="2">Muscle</tissue>
    </source>
</reference>
<feature type="domain" description="Integrase catalytic" evidence="1">
    <location>
        <begin position="34"/>
        <end position="193"/>
    </location>
</feature>
<accession>A0AAE0R9Z8</accession>
<dbReference type="InterPro" id="IPR001584">
    <property type="entry name" value="Integrase_cat-core"/>
</dbReference>
<dbReference type="GO" id="GO:0015074">
    <property type="term" value="P:DNA integration"/>
    <property type="evidence" value="ECO:0007669"/>
    <property type="project" value="InterPro"/>
</dbReference>
<protein>
    <recommendedName>
        <fullName evidence="1">Integrase catalytic domain-containing protein</fullName>
    </recommendedName>
</protein>
<dbReference type="PANTHER" id="PTHR37984:SF5">
    <property type="entry name" value="PROTEIN NYNRIN-LIKE"/>
    <property type="match status" value="1"/>
</dbReference>
<keyword evidence="3" id="KW-1185">Reference proteome</keyword>
<dbReference type="FunFam" id="3.30.420.10:FF:000032">
    <property type="entry name" value="Retrovirus-related Pol polyprotein from transposon 297-like Protein"/>
    <property type="match status" value="1"/>
</dbReference>
<comment type="caution">
    <text evidence="2">The sequence shown here is derived from an EMBL/GenBank/DDBJ whole genome shotgun (WGS) entry which is preliminary data.</text>
</comment>
<dbReference type="PROSITE" id="PS50994">
    <property type="entry name" value="INTEGRASE"/>
    <property type="match status" value="1"/>
</dbReference>
<dbReference type="Proteomes" id="UP001274896">
    <property type="component" value="Unassembled WGS sequence"/>
</dbReference>
<dbReference type="EMBL" id="JAUCMX010000004">
    <property type="protein sequence ID" value="KAK3548579.1"/>
    <property type="molecule type" value="Genomic_DNA"/>
</dbReference>
<organism evidence="2 3">
    <name type="scientific">Hemibagrus guttatus</name>
    <dbReference type="NCBI Taxonomy" id="175788"/>
    <lineage>
        <taxon>Eukaryota</taxon>
        <taxon>Metazoa</taxon>
        <taxon>Chordata</taxon>
        <taxon>Craniata</taxon>
        <taxon>Vertebrata</taxon>
        <taxon>Euteleostomi</taxon>
        <taxon>Actinopterygii</taxon>
        <taxon>Neopterygii</taxon>
        <taxon>Teleostei</taxon>
        <taxon>Ostariophysi</taxon>
        <taxon>Siluriformes</taxon>
        <taxon>Bagridae</taxon>
        <taxon>Hemibagrus</taxon>
    </lineage>
</organism>
<proteinExistence type="predicted"/>